<dbReference type="PANTHER" id="PTHR12968">
    <property type="entry name" value="B9 DOMAIN-CONTAINING"/>
    <property type="match status" value="1"/>
</dbReference>
<comment type="caution">
    <text evidence="9">The sequence shown here is derived from an EMBL/GenBank/DDBJ whole genome shotgun (WGS) entry which is preliminary data.</text>
</comment>
<organism evidence="9 10">
    <name type="scientific">Perkinsus olseni</name>
    <name type="common">Perkinsus atlanticus</name>
    <dbReference type="NCBI Taxonomy" id="32597"/>
    <lineage>
        <taxon>Eukaryota</taxon>
        <taxon>Sar</taxon>
        <taxon>Alveolata</taxon>
        <taxon>Perkinsozoa</taxon>
        <taxon>Perkinsea</taxon>
        <taxon>Perkinsida</taxon>
        <taxon>Perkinsidae</taxon>
        <taxon>Perkinsus</taxon>
    </lineage>
</organism>
<dbReference type="PANTHER" id="PTHR12968:SF1">
    <property type="entry name" value="B9 DOMAIN-CONTAINING PROTEIN 1"/>
    <property type="match status" value="1"/>
</dbReference>
<dbReference type="InterPro" id="IPR010796">
    <property type="entry name" value="C2_B9-type_dom"/>
</dbReference>
<accession>A0A7J6U580</accession>
<feature type="region of interest" description="Disordered" evidence="8">
    <location>
        <begin position="1"/>
        <end position="74"/>
    </location>
</feature>
<dbReference type="PROSITE" id="PS51381">
    <property type="entry name" value="C2_B9"/>
    <property type="match status" value="1"/>
</dbReference>
<keyword evidence="2" id="KW-0963">Cytoplasm</keyword>
<evidence type="ECO:0000256" key="4">
    <source>
        <dbReference type="ARBA" id="ARBA00023212"/>
    </source>
</evidence>
<evidence type="ECO:0000256" key="6">
    <source>
        <dbReference type="ARBA" id="ARBA00038411"/>
    </source>
</evidence>
<evidence type="ECO:0000256" key="3">
    <source>
        <dbReference type="ARBA" id="ARBA00022794"/>
    </source>
</evidence>
<feature type="compositionally biased region" description="Polar residues" evidence="8">
    <location>
        <begin position="1"/>
        <end position="34"/>
    </location>
</feature>
<evidence type="ECO:0000256" key="7">
    <source>
        <dbReference type="ARBA" id="ARBA00039274"/>
    </source>
</evidence>
<comment type="subcellular location">
    <subcellularLocation>
        <location evidence="1">Cytoplasm</location>
        <location evidence="1">Cytoskeleton</location>
        <location evidence="1">Cilium basal body</location>
    </subcellularLocation>
</comment>
<keyword evidence="10" id="KW-1185">Reference proteome</keyword>
<comment type="similarity">
    <text evidence="6">Belongs to the B9D family.</text>
</comment>
<dbReference type="AlphaFoldDB" id="A0A7J6U580"/>
<reference evidence="9 10" key="1">
    <citation type="submission" date="2020-04" db="EMBL/GenBank/DDBJ databases">
        <title>Perkinsus olseni comparative genomics.</title>
        <authorList>
            <person name="Bogema D.R."/>
        </authorList>
    </citation>
    <scope>NUCLEOTIDE SEQUENCE [LARGE SCALE GENOMIC DNA]</scope>
    <source>
        <strain evidence="9 10">ATCC PRA-207</strain>
    </source>
</reference>
<evidence type="ECO:0000256" key="1">
    <source>
        <dbReference type="ARBA" id="ARBA00004120"/>
    </source>
</evidence>
<sequence>MLVSTESPRENPINSQATTKPTTKPIEGSTNSAVTPPPSVDPPMLERQRSLTPIGTGGSSVSQRRPSSLHAGQPRTPTEFVLAISGSIDGAKVCAVGYGPLAVSYTFHSSTPDWTLVHGSIQGVSQFPHPRIGSGILGGSMSVQADDLVWNLPLGLTYRSTNPHGWPRLILTIEGDDWLGRRVAVGYGVITVPTCPGRHVRTCFVYRSCSSTWQARVMGWLMGSPARLKDPRILAGNDGRDVLRVASSGLEVTVTFNVALKDVEGTDYHFT</sequence>
<evidence type="ECO:0000256" key="8">
    <source>
        <dbReference type="SAM" id="MobiDB-lite"/>
    </source>
</evidence>
<evidence type="ECO:0000313" key="9">
    <source>
        <dbReference type="EMBL" id="KAF4751936.1"/>
    </source>
</evidence>
<evidence type="ECO:0000313" key="10">
    <source>
        <dbReference type="Proteomes" id="UP000553632"/>
    </source>
</evidence>
<dbReference type="Proteomes" id="UP000553632">
    <property type="component" value="Unassembled WGS sequence"/>
</dbReference>
<keyword evidence="4" id="KW-0206">Cytoskeleton</keyword>
<proteinExistence type="inferred from homology"/>
<dbReference type="GO" id="GO:0036038">
    <property type="term" value="C:MKS complex"/>
    <property type="evidence" value="ECO:0007669"/>
    <property type="project" value="TreeGrafter"/>
</dbReference>
<evidence type="ECO:0000256" key="5">
    <source>
        <dbReference type="ARBA" id="ARBA00023273"/>
    </source>
</evidence>
<keyword evidence="3" id="KW-0970">Cilium biogenesis/degradation</keyword>
<evidence type="ECO:0000256" key="2">
    <source>
        <dbReference type="ARBA" id="ARBA00022490"/>
    </source>
</evidence>
<protein>
    <recommendedName>
        <fullName evidence="7">B9 domain-containing protein 1</fullName>
    </recommendedName>
</protein>
<dbReference type="Pfam" id="PF07162">
    <property type="entry name" value="B9-C2"/>
    <property type="match status" value="1"/>
</dbReference>
<gene>
    <name evidence="9" type="primary">B9D1_1</name>
    <name evidence="9" type="ORF">FOZ63_001722</name>
</gene>
<dbReference type="OMA" id="GRYACRT"/>
<name>A0A7J6U580_PEROL</name>
<dbReference type="GO" id="GO:0060271">
    <property type="term" value="P:cilium assembly"/>
    <property type="evidence" value="ECO:0007669"/>
    <property type="project" value="TreeGrafter"/>
</dbReference>
<keyword evidence="5" id="KW-0966">Cell projection</keyword>
<dbReference type="EMBL" id="JABANO010006371">
    <property type="protein sequence ID" value="KAF4751936.1"/>
    <property type="molecule type" value="Genomic_DNA"/>
</dbReference>